<gene>
    <name evidence="3" type="ORF">HXK03_00230</name>
</gene>
<evidence type="ECO:0000259" key="1">
    <source>
        <dbReference type="Pfam" id="PF00501"/>
    </source>
</evidence>
<dbReference type="InterPro" id="IPR025110">
    <property type="entry name" value="AMP-bd_C"/>
</dbReference>
<proteinExistence type="predicted"/>
<comment type="caution">
    <text evidence="3">The sequence shown here is derived from an EMBL/GenBank/DDBJ whole genome shotgun (WGS) entry which is preliminary data.</text>
</comment>
<organism evidence="3 4">
    <name type="scientific">Schaalia georgiae</name>
    <dbReference type="NCBI Taxonomy" id="52768"/>
    <lineage>
        <taxon>Bacteria</taxon>
        <taxon>Bacillati</taxon>
        <taxon>Actinomycetota</taxon>
        <taxon>Actinomycetes</taxon>
        <taxon>Actinomycetales</taxon>
        <taxon>Actinomycetaceae</taxon>
        <taxon>Schaalia</taxon>
    </lineage>
</organism>
<dbReference type="InterPro" id="IPR050237">
    <property type="entry name" value="ATP-dep_AMP-bd_enzyme"/>
</dbReference>
<dbReference type="Pfam" id="PF13193">
    <property type="entry name" value="AMP-binding_C"/>
    <property type="match status" value="1"/>
</dbReference>
<dbReference type="GO" id="GO:0016878">
    <property type="term" value="F:acid-thiol ligase activity"/>
    <property type="evidence" value="ECO:0007669"/>
    <property type="project" value="UniProtKB-ARBA"/>
</dbReference>
<dbReference type="InterPro" id="IPR042099">
    <property type="entry name" value="ANL_N_sf"/>
</dbReference>
<reference evidence="3" key="1">
    <citation type="submission" date="2020-04" db="EMBL/GenBank/DDBJ databases">
        <title>Deep metagenomics examines the oral microbiome during advanced dental caries in children, revealing novel taxa and co-occurrences with host molecules.</title>
        <authorList>
            <person name="Baker J.L."/>
            <person name="Morton J.T."/>
            <person name="Dinis M."/>
            <person name="Alvarez R."/>
            <person name="Tran N.C."/>
            <person name="Knight R."/>
            <person name="Edlund A."/>
        </authorList>
    </citation>
    <scope>NUCLEOTIDE SEQUENCE</scope>
    <source>
        <strain evidence="3">JCVI_32_bin.64</strain>
    </source>
</reference>
<feature type="domain" description="AMP-dependent synthetase/ligase" evidence="1">
    <location>
        <begin position="37"/>
        <end position="403"/>
    </location>
</feature>
<dbReference type="Gene3D" id="3.30.300.30">
    <property type="match status" value="1"/>
</dbReference>
<name>A0A929QXZ6_9ACTO</name>
<dbReference type="AlphaFoldDB" id="A0A929QXZ6"/>
<dbReference type="SUPFAM" id="SSF56801">
    <property type="entry name" value="Acetyl-CoA synthetase-like"/>
    <property type="match status" value="1"/>
</dbReference>
<dbReference type="Pfam" id="PF00501">
    <property type="entry name" value="AMP-binding"/>
    <property type="match status" value="1"/>
</dbReference>
<evidence type="ECO:0000313" key="4">
    <source>
        <dbReference type="Proteomes" id="UP000718630"/>
    </source>
</evidence>
<evidence type="ECO:0000259" key="2">
    <source>
        <dbReference type="Pfam" id="PF13193"/>
    </source>
</evidence>
<dbReference type="EMBL" id="JABZFZ010000005">
    <property type="protein sequence ID" value="MBF0939292.1"/>
    <property type="molecule type" value="Genomic_DNA"/>
</dbReference>
<dbReference type="Proteomes" id="UP000718630">
    <property type="component" value="Unassembled WGS sequence"/>
</dbReference>
<dbReference type="Gene3D" id="3.40.50.12780">
    <property type="entry name" value="N-terminal domain of ligase-like"/>
    <property type="match status" value="1"/>
</dbReference>
<protein>
    <submittedName>
        <fullName evidence="3">AMP-binding protein</fullName>
    </submittedName>
</protein>
<dbReference type="PANTHER" id="PTHR43767:SF1">
    <property type="entry name" value="NONRIBOSOMAL PEPTIDE SYNTHASE PES1 (EUROFUNG)-RELATED"/>
    <property type="match status" value="1"/>
</dbReference>
<dbReference type="InterPro" id="IPR045851">
    <property type="entry name" value="AMP-bd_C_sf"/>
</dbReference>
<sequence length="547" mass="58596">MEATQRDYGAVETPAALARSFAERGWWSQRGVLDAWEEAVAASPTKVAVVDRAGQSYTYEQADDASSRLATWLLSKGAAPGDIVPVQLPSRAEFLVVFVAILKAGCAINPLSANLRARECVDAYYVQGSRVGVFAAHYRRTSYGALIREIRRRSPLREALVVGGETAGSESFADAVRDCEPLPHNRWARRGGQDIAAVMFTSGSEAKPKGVLLTHNNVIASERAFAMSLGLGADDVMLMPAPLGHATGFLHGIVMPIVTGGTSVLCDLLEGDEMARMVAAHGATCAMSVPGVIDALLCACGRNREALASLRVLCCGGSPVPRPLLERARLMGVRLHSVYGATESAPHTMTRASDPDDRVYQTDGRACPGVEVRIVDPVTHRPLPSGIEGEEASRGPQVFAGYLGRPDLTHRVVDDDGWYYSGDLAVMDDEGFVRITGRIKDIIIRGGENISPTEVEQILVTHPAIAQACVVPVPDPVLGERALSYLVLRPGASPVGVADLVRYFVECGVAKYKIPEHVRLVDALPTLPSGKVDRRGLKDRALSEFSG</sequence>
<evidence type="ECO:0000313" key="3">
    <source>
        <dbReference type="EMBL" id="MBF0939292.1"/>
    </source>
</evidence>
<dbReference type="PANTHER" id="PTHR43767">
    <property type="entry name" value="LONG-CHAIN-FATTY-ACID--COA LIGASE"/>
    <property type="match status" value="1"/>
</dbReference>
<dbReference type="InterPro" id="IPR000873">
    <property type="entry name" value="AMP-dep_synth/lig_dom"/>
</dbReference>
<feature type="domain" description="AMP-binding enzyme C-terminal" evidence="2">
    <location>
        <begin position="454"/>
        <end position="531"/>
    </location>
</feature>
<accession>A0A929QXZ6</accession>